<evidence type="ECO:0000256" key="6">
    <source>
        <dbReference type="ARBA" id="ARBA00022839"/>
    </source>
</evidence>
<dbReference type="PROSITE" id="PS51217">
    <property type="entry name" value="UVRD_HELICASE_CTER"/>
    <property type="match status" value="1"/>
</dbReference>
<keyword evidence="9" id="KW-0234">DNA repair</keyword>
<name>A0AAT9LGR6_9FIRM</name>
<keyword evidence="1" id="KW-0540">Nuclease</keyword>
<evidence type="ECO:0000256" key="9">
    <source>
        <dbReference type="ARBA" id="ARBA00023204"/>
    </source>
</evidence>
<dbReference type="AlphaFoldDB" id="A0AAT9LGR6"/>
<dbReference type="Pfam" id="PF21445">
    <property type="entry name" value="ADDB_N"/>
    <property type="match status" value="1"/>
</dbReference>
<dbReference type="PANTHER" id="PTHR30591:SF1">
    <property type="entry name" value="RECBCD ENZYME SUBUNIT RECC"/>
    <property type="match status" value="1"/>
</dbReference>
<evidence type="ECO:0000259" key="11">
    <source>
        <dbReference type="PROSITE" id="PS51217"/>
    </source>
</evidence>
<dbReference type="Pfam" id="PF12705">
    <property type="entry name" value="PDDEXK_1"/>
    <property type="match status" value="2"/>
</dbReference>
<dbReference type="Gene3D" id="3.90.320.10">
    <property type="match status" value="1"/>
</dbReference>
<evidence type="ECO:0000256" key="8">
    <source>
        <dbReference type="ARBA" id="ARBA00023125"/>
    </source>
</evidence>
<proteinExistence type="predicted"/>
<dbReference type="InterPro" id="IPR014017">
    <property type="entry name" value="DNA_helicase_UvrD-like_C"/>
</dbReference>
<organism evidence="12">
    <name type="scientific">Candidatus Fermentithermobacillus carboniphilus</name>
    <dbReference type="NCBI Taxonomy" id="3085328"/>
    <lineage>
        <taxon>Bacteria</taxon>
        <taxon>Bacillati</taxon>
        <taxon>Bacillota</taxon>
        <taxon>Candidatus Fermentithermobacillia</taxon>
        <taxon>Candidatus Fermentithermobacillales</taxon>
        <taxon>Candidatus Fermentithermobacillaceae</taxon>
        <taxon>Candidatus Fermentithermobacillus</taxon>
    </lineage>
</organism>
<dbReference type="GO" id="GO:0005524">
    <property type="term" value="F:ATP binding"/>
    <property type="evidence" value="ECO:0007669"/>
    <property type="project" value="UniProtKB-KW"/>
</dbReference>
<protein>
    <submittedName>
        <fullName evidence="12">Exodeoxyribonuclease V subunit gamma</fullName>
    </submittedName>
</protein>
<dbReference type="GO" id="GO:0003677">
    <property type="term" value="F:DNA binding"/>
    <property type="evidence" value="ECO:0007669"/>
    <property type="project" value="UniProtKB-KW"/>
</dbReference>
<reference evidence="12" key="2">
    <citation type="journal article" date="2023" name="Biology">
        <title>Prokaryotic Life Associated with Coal-Fire Gas Vents Revealed by Metagenomics.</title>
        <authorList>
            <person name="Kadnikov V.V."/>
            <person name="Mardanov A.V."/>
            <person name="Beletsky A.V."/>
            <person name="Karnachuk O.V."/>
            <person name="Ravin N.V."/>
        </authorList>
    </citation>
    <scope>NUCLEOTIDE SEQUENCE</scope>
    <source>
        <strain evidence="12">Bu02</strain>
    </source>
</reference>
<evidence type="ECO:0000256" key="4">
    <source>
        <dbReference type="ARBA" id="ARBA00022801"/>
    </source>
</evidence>
<dbReference type="GO" id="GO:0006281">
    <property type="term" value="P:DNA repair"/>
    <property type="evidence" value="ECO:0007669"/>
    <property type="project" value="UniProtKB-KW"/>
</dbReference>
<evidence type="ECO:0000256" key="1">
    <source>
        <dbReference type="ARBA" id="ARBA00022722"/>
    </source>
</evidence>
<dbReference type="InterPro" id="IPR011604">
    <property type="entry name" value="PDDEXK-like_dom_sf"/>
</dbReference>
<keyword evidence="5" id="KW-0347">Helicase</keyword>
<keyword evidence="4" id="KW-0378">Hydrolase</keyword>
<keyword evidence="8" id="KW-0238">DNA-binding</keyword>
<gene>
    <name evidence="12" type="ORF">IMF26_02885</name>
</gene>
<dbReference type="InterPro" id="IPR049035">
    <property type="entry name" value="ADDB_N"/>
</dbReference>
<dbReference type="PANTHER" id="PTHR30591">
    <property type="entry name" value="RECBCD ENZYME SUBUNIT RECC"/>
    <property type="match status" value="1"/>
</dbReference>
<feature type="region of interest" description="Disordered" evidence="10">
    <location>
        <begin position="305"/>
        <end position="324"/>
    </location>
</feature>
<dbReference type="InterPro" id="IPR027417">
    <property type="entry name" value="P-loop_NTPase"/>
</dbReference>
<dbReference type="EMBL" id="CP062796">
    <property type="protein sequence ID" value="QUL99030.1"/>
    <property type="molecule type" value="Genomic_DNA"/>
</dbReference>
<keyword evidence="7" id="KW-0067">ATP-binding</keyword>
<evidence type="ECO:0000256" key="2">
    <source>
        <dbReference type="ARBA" id="ARBA00022741"/>
    </source>
</evidence>
<keyword evidence="6" id="KW-0269">Exonuclease</keyword>
<keyword evidence="2" id="KW-0547">Nucleotide-binding</keyword>
<dbReference type="InterPro" id="IPR038726">
    <property type="entry name" value="PDDEXK_AddAB-type"/>
</dbReference>
<evidence type="ECO:0000313" key="12">
    <source>
        <dbReference type="EMBL" id="QUL99030.1"/>
    </source>
</evidence>
<dbReference type="GO" id="GO:0004527">
    <property type="term" value="F:exonuclease activity"/>
    <property type="evidence" value="ECO:0007669"/>
    <property type="project" value="UniProtKB-KW"/>
</dbReference>
<keyword evidence="3" id="KW-0227">DNA damage</keyword>
<dbReference type="GO" id="GO:0004386">
    <property type="term" value="F:helicase activity"/>
    <property type="evidence" value="ECO:0007669"/>
    <property type="project" value="UniProtKB-KW"/>
</dbReference>
<dbReference type="GO" id="GO:0006310">
    <property type="term" value="P:DNA recombination"/>
    <property type="evidence" value="ECO:0007669"/>
    <property type="project" value="TreeGrafter"/>
</dbReference>
<evidence type="ECO:0000256" key="7">
    <source>
        <dbReference type="ARBA" id="ARBA00022840"/>
    </source>
</evidence>
<evidence type="ECO:0000256" key="3">
    <source>
        <dbReference type="ARBA" id="ARBA00022763"/>
    </source>
</evidence>
<dbReference type="Gene3D" id="3.40.50.300">
    <property type="entry name" value="P-loop containing nucleotide triphosphate hydrolases"/>
    <property type="match status" value="4"/>
</dbReference>
<sequence length="1215" mass="136815">MSLRFIIGPAGSGKTKYIVDSITKDLLSRTAGPGDKGRGSIILLVPDQATFQMEREILESGVAGFFDLHVLSFRRLCMRVLDETGRPPRPFITPAGKSMAIQSILWRRKKDLTVFASMVNYPRFRDTLSRTFSELGSFNLTPADLRAVKNLDASPFLSQKIHDLELVWDEYRRFLEGRFLDPDDYLDLAIPGIGRSILVSGASFWIDGFSGFTPREYTVLEEILAYARDVNVALCMDREELQYEPSELSLFHPTREAYEKISALAKKRGVALEPAVILGETGVLPRFEKSKELLLLEERTRNKWRKPGRQAGENSAPDSPGGFPGYLPVVQTSDGASSGVFLVSATNPRAEVEFVAREILKLVRDEGFRFKDITVELRDIERYAELISLVFKDYGIPFFLDRKRSLSHHPLAELVRAALDVVLTGFSFEPVFRFLKTDLVPVDREEVDRLENYVLAYGIKGEKWVSPEPWKYRRRYYLGEDEEPGGTDQRWDSVDATRRKAVESLGKFYSFLRENTHDLPAGAISRAIYDLLVDLKVPERLSAWQKEAEEQGDLARALEHAGIWDKLLEILEQAAEILKDQPCDLRSYASLLNAGLEDIRLGTIPPSLDEVLVGSLDRSRQPSARATFLLGALEGVLPKRHDEEGIFTDREREIILSSGIDIEPSSRIRQLHEKYLVYIALTRPSERLYVTYPLGDEEGKSLTPSWVVDHIKKVFPEKEEITVSVDPPGLLPEDLDYVVPARAYGILNRRLALLRQGLDPGPVWKEVYRWLVSPERLPVARKILGSLNYTQKVAPLGKSLAMSLYGTPLITSVSRLETFQACPFQHFAEDGLGLKERELFRLDPAGAGTFLHEALREFALEIIRSGKRVQDLSRDEARQIMDNVVDVLVPKISNELFLSSARYKYVAGALRRILRRGVDLFYEHFRRGEFLPAAPEVPFGFRGTLPPLTVDLQGGEKVLVRGKIDRVDFAVAGKEVFVRVVDYKSSYRRFDLLDVFYGLSLQLLVYLLAAVSFWPDILDLCRSLGSNVRSPGEAAEKTLDTASLGPGGLKGTPAGALYFAVRDPLVKASGPLEPDMAESEVRKNLKMTGALLGEPDVLRRMDGTSSGRSDIIPVEFTKSGVGGRSSTLSRGDFEVLFHFVREKIRETAESILAGCIDIAPYRKNQERPCTYCPYGPLCTFDVLLEGNEYRILKRIPKEEVFNEIRKRLEGGISRD</sequence>
<feature type="domain" description="UvrD-like helicase C-terminal" evidence="11">
    <location>
        <begin position="306"/>
        <end position="609"/>
    </location>
</feature>
<evidence type="ECO:0000256" key="5">
    <source>
        <dbReference type="ARBA" id="ARBA00022806"/>
    </source>
</evidence>
<evidence type="ECO:0000256" key="10">
    <source>
        <dbReference type="SAM" id="MobiDB-lite"/>
    </source>
</evidence>
<reference evidence="12" key="1">
    <citation type="submission" date="2020-10" db="EMBL/GenBank/DDBJ databases">
        <authorList>
            <person name="Kadnikov V."/>
            <person name="Beletsky A.V."/>
            <person name="Mardanov A.V."/>
            <person name="Karnachuk O.V."/>
            <person name="Ravin N.V."/>
        </authorList>
    </citation>
    <scope>NUCLEOTIDE SEQUENCE</scope>
    <source>
        <strain evidence="12">Bu02</strain>
    </source>
</reference>
<dbReference type="KEGG" id="fcz:IMF26_02885"/>
<dbReference type="SUPFAM" id="SSF52540">
    <property type="entry name" value="P-loop containing nucleoside triphosphate hydrolases"/>
    <property type="match status" value="1"/>
</dbReference>
<accession>A0AAT9LGR6</accession>